<dbReference type="Proteomes" id="UP000193978">
    <property type="component" value="Chromosome"/>
</dbReference>
<sequence length="283" mass="30489">MVETRARRATRAAAVAGLFYPADPIDLRASVSELLGGVSAARGSALSRPMLDDVPPPKALIAPHAGYVYSGAVAAAAYRLLAKAREKISRVVLLGPSHRVAFTGMAATSADAYETPLGVVPVDRQWLDRAREIPQFGFLDEAHEGEHCLETQLPFLQVVLQEFKLVPILFGRVGAEPAADLLEALWDGPETLIVVSSDLSHYLDYEACRALDESTCAAIERLDPASLNPEQACGAAPVNGLLAAARRRGLQVRTLDLRNSGDTAGPRHRVVGYGAWAFWEQNR</sequence>
<dbReference type="EMBL" id="CP019948">
    <property type="protein sequence ID" value="ARN81601.1"/>
    <property type="molecule type" value="Genomic_DNA"/>
</dbReference>
<gene>
    <name evidence="3" type="ORF">B1812_11560</name>
</gene>
<dbReference type="NCBIfam" id="TIGR04336">
    <property type="entry name" value="AmmeMemoSam_B"/>
    <property type="match status" value="1"/>
</dbReference>
<organism evidence="3 4">
    <name type="scientific">Methylocystis bryophila</name>
    <dbReference type="NCBI Taxonomy" id="655015"/>
    <lineage>
        <taxon>Bacteria</taxon>
        <taxon>Pseudomonadati</taxon>
        <taxon>Pseudomonadota</taxon>
        <taxon>Alphaproteobacteria</taxon>
        <taxon>Hyphomicrobiales</taxon>
        <taxon>Methylocystaceae</taxon>
        <taxon>Methylocystis</taxon>
    </lineage>
</organism>
<reference evidence="3 4" key="1">
    <citation type="submission" date="2017-02" db="EMBL/GenBank/DDBJ databases">
        <authorList>
            <person name="Peterson S.W."/>
        </authorList>
    </citation>
    <scope>NUCLEOTIDE SEQUENCE [LARGE SCALE GENOMIC DNA]</scope>
    <source>
        <strain evidence="3 4">S285</strain>
    </source>
</reference>
<evidence type="ECO:0000256" key="1">
    <source>
        <dbReference type="ARBA" id="ARBA00006315"/>
    </source>
</evidence>
<dbReference type="PANTHER" id="PTHR11060:SF0">
    <property type="entry name" value="PROTEIN MEMO1"/>
    <property type="match status" value="1"/>
</dbReference>
<dbReference type="CDD" id="cd07361">
    <property type="entry name" value="MEMO_like"/>
    <property type="match status" value="1"/>
</dbReference>
<dbReference type="PANTHER" id="PTHR11060">
    <property type="entry name" value="PROTEIN MEMO1"/>
    <property type="match status" value="1"/>
</dbReference>
<name>A0A1W6MVH6_9HYPH</name>
<dbReference type="STRING" id="655015.B1812_11560"/>
<keyword evidence="4" id="KW-1185">Reference proteome</keyword>
<evidence type="ECO:0000256" key="2">
    <source>
        <dbReference type="HAMAP-Rule" id="MF_00055"/>
    </source>
</evidence>
<accession>A0A1W6MVH6</accession>
<comment type="similarity">
    <text evidence="1 2">Belongs to the MEMO1 family.</text>
</comment>
<protein>
    <recommendedName>
        <fullName evidence="2">MEMO1 family protein B1812_11560</fullName>
    </recommendedName>
</protein>
<evidence type="ECO:0000313" key="3">
    <source>
        <dbReference type="EMBL" id="ARN81601.1"/>
    </source>
</evidence>
<dbReference type="HAMAP" id="MF_00055">
    <property type="entry name" value="MEMO1"/>
    <property type="match status" value="1"/>
</dbReference>
<proteinExistence type="inferred from homology"/>
<dbReference type="RefSeq" id="WP_085771719.1">
    <property type="nucleotide sequence ID" value="NZ_AP027149.1"/>
</dbReference>
<evidence type="ECO:0000313" key="4">
    <source>
        <dbReference type="Proteomes" id="UP000193978"/>
    </source>
</evidence>
<dbReference type="AlphaFoldDB" id="A0A1W6MVH6"/>
<dbReference type="KEGG" id="mbry:B1812_11560"/>
<dbReference type="OrthoDB" id="9782820at2"/>
<dbReference type="Gene3D" id="3.40.830.10">
    <property type="entry name" value="LigB-like"/>
    <property type="match status" value="1"/>
</dbReference>
<dbReference type="Pfam" id="PF01875">
    <property type="entry name" value="Memo"/>
    <property type="match status" value="1"/>
</dbReference>
<dbReference type="InterPro" id="IPR002737">
    <property type="entry name" value="MEMO1_fam"/>
</dbReference>